<comment type="catalytic activity">
    <reaction evidence="7">
        <text>Couples ATP hydrolysis with the unwinding of duplex DNA by translocating in the 3'-5' direction.</text>
        <dbReference type="EC" id="5.6.2.4"/>
    </reaction>
</comment>
<dbReference type="PANTHER" id="PTHR13710:SF153">
    <property type="entry name" value="RECQ-LIKE DNA HELICASE BLM"/>
    <property type="match status" value="1"/>
</dbReference>
<dbReference type="GO" id="GO:0005524">
    <property type="term" value="F:ATP binding"/>
    <property type="evidence" value="ECO:0007669"/>
    <property type="project" value="UniProtKB-KW"/>
</dbReference>
<sequence>MLPTGYGKSLIYEILPTAVNVCHGEDEKTLVLIVAPLNVIIEQELRKLGPVCKELTTGNVKEVKMEISKLQFNIAHPEAVVRNKELNEFLSSLPPDIQTFIVIDEAHCVLEWGSEFRPAYHELSALRILLPNAPVLAMSATLTVDSQQQLADSLHLRKPQSVLERPAHASTFLSIKQRPASADTMEAIEPLLVELIVQKQDFPLTVVYFNGSQNWVGLAYEFSQRFLGEKMYAGDHQDLQHARVVQFHASVDKGEDEEVRKIIWTNLSRDPAESPLKMVFATSALGMGADLQNVVRVVNVGTPKTVEAYVQQTGRAGRGGDTSAAIMYYNNQDLGVPAVTDTMRAMCRNTTECRQSFLNKCFGFPSPSEPCSSGTIVHCCDICFSQFGVKYQLPFNSRAKECIRSCLVDYVQKDTTHTLRKTITCSVIQQIAAMSKSFNSSDDLCREFNLERSVAESVYKMLAAVITPHH</sequence>
<evidence type="ECO:0000256" key="1">
    <source>
        <dbReference type="ARBA" id="ARBA00005446"/>
    </source>
</evidence>
<dbReference type="GO" id="GO:0000724">
    <property type="term" value="P:double-strand break repair via homologous recombination"/>
    <property type="evidence" value="ECO:0007669"/>
    <property type="project" value="TreeGrafter"/>
</dbReference>
<accession>A0AAN9GB04</accession>
<evidence type="ECO:0000256" key="7">
    <source>
        <dbReference type="ARBA" id="ARBA00034617"/>
    </source>
</evidence>
<keyword evidence="2" id="KW-0547">Nucleotide-binding</keyword>
<evidence type="ECO:0000313" key="12">
    <source>
        <dbReference type="EMBL" id="KAK7101552.1"/>
    </source>
</evidence>
<evidence type="ECO:0000256" key="8">
    <source>
        <dbReference type="ARBA" id="ARBA00034808"/>
    </source>
</evidence>
<gene>
    <name evidence="12" type="ORF">V1264_019918</name>
</gene>
<dbReference type="Proteomes" id="UP001374579">
    <property type="component" value="Unassembled WGS sequence"/>
</dbReference>
<reference evidence="12 13" key="1">
    <citation type="submission" date="2024-02" db="EMBL/GenBank/DDBJ databases">
        <title>Chromosome-scale genome assembly of the rough periwinkle Littorina saxatilis.</title>
        <authorList>
            <person name="De Jode A."/>
            <person name="Faria R."/>
            <person name="Formenti G."/>
            <person name="Sims Y."/>
            <person name="Smith T.P."/>
            <person name="Tracey A."/>
            <person name="Wood J.M.D."/>
            <person name="Zagrodzka Z.B."/>
            <person name="Johannesson K."/>
            <person name="Butlin R.K."/>
            <person name="Leder E.H."/>
        </authorList>
    </citation>
    <scope>NUCLEOTIDE SEQUENCE [LARGE SCALE GENOMIC DNA]</scope>
    <source>
        <strain evidence="12">Snail1</strain>
        <tissue evidence="12">Muscle</tissue>
    </source>
</reference>
<keyword evidence="4" id="KW-0238">DNA-binding</keyword>
<name>A0AAN9GB04_9CAEN</name>
<evidence type="ECO:0000256" key="3">
    <source>
        <dbReference type="ARBA" id="ARBA00022840"/>
    </source>
</evidence>
<comment type="similarity">
    <text evidence="1">Belongs to the helicase family. RecQ subfamily.</text>
</comment>
<keyword evidence="3" id="KW-0067">ATP-binding</keyword>
<dbReference type="PROSITE" id="PS51192">
    <property type="entry name" value="HELICASE_ATP_BIND_1"/>
    <property type="match status" value="1"/>
</dbReference>
<evidence type="ECO:0000313" key="13">
    <source>
        <dbReference type="Proteomes" id="UP001374579"/>
    </source>
</evidence>
<evidence type="ECO:0000256" key="5">
    <source>
        <dbReference type="ARBA" id="ARBA00023235"/>
    </source>
</evidence>
<dbReference type="InterPro" id="IPR011545">
    <property type="entry name" value="DEAD/DEAH_box_helicase_dom"/>
</dbReference>
<evidence type="ECO:0000256" key="2">
    <source>
        <dbReference type="ARBA" id="ARBA00022741"/>
    </source>
</evidence>
<dbReference type="InterPro" id="IPR001650">
    <property type="entry name" value="Helicase_C-like"/>
</dbReference>
<dbReference type="Pfam" id="PF00271">
    <property type="entry name" value="Helicase_C"/>
    <property type="match status" value="1"/>
</dbReference>
<dbReference type="Gene3D" id="3.40.50.300">
    <property type="entry name" value="P-loop containing nucleotide triphosphate hydrolases"/>
    <property type="match status" value="2"/>
</dbReference>
<evidence type="ECO:0000256" key="4">
    <source>
        <dbReference type="ARBA" id="ARBA00023125"/>
    </source>
</evidence>
<evidence type="ECO:0000256" key="6">
    <source>
        <dbReference type="ARBA" id="ARBA00023242"/>
    </source>
</evidence>
<dbReference type="CDD" id="cd18785">
    <property type="entry name" value="SF2_C"/>
    <property type="match status" value="1"/>
</dbReference>
<evidence type="ECO:0000259" key="11">
    <source>
        <dbReference type="PROSITE" id="PS51194"/>
    </source>
</evidence>
<dbReference type="GO" id="GO:0003677">
    <property type="term" value="F:DNA binding"/>
    <property type="evidence" value="ECO:0007669"/>
    <property type="project" value="UniProtKB-KW"/>
</dbReference>
<dbReference type="GO" id="GO:0009378">
    <property type="term" value="F:four-way junction helicase activity"/>
    <property type="evidence" value="ECO:0007669"/>
    <property type="project" value="TreeGrafter"/>
</dbReference>
<dbReference type="SMART" id="SM00490">
    <property type="entry name" value="HELICc"/>
    <property type="match status" value="1"/>
</dbReference>
<dbReference type="PANTHER" id="PTHR13710">
    <property type="entry name" value="DNA HELICASE RECQ FAMILY MEMBER"/>
    <property type="match status" value="1"/>
</dbReference>
<dbReference type="EC" id="5.6.2.4" evidence="8"/>
<dbReference type="InterPro" id="IPR027417">
    <property type="entry name" value="P-loop_NTPase"/>
</dbReference>
<dbReference type="EMBL" id="JBAMIC010000010">
    <property type="protein sequence ID" value="KAK7101552.1"/>
    <property type="molecule type" value="Genomic_DNA"/>
</dbReference>
<dbReference type="SMART" id="SM00487">
    <property type="entry name" value="DEXDc"/>
    <property type="match status" value="1"/>
</dbReference>
<dbReference type="Pfam" id="PF00270">
    <property type="entry name" value="DEAD"/>
    <property type="match status" value="1"/>
</dbReference>
<dbReference type="PROSITE" id="PS51194">
    <property type="entry name" value="HELICASE_CTER"/>
    <property type="match status" value="1"/>
</dbReference>
<organism evidence="12 13">
    <name type="scientific">Littorina saxatilis</name>
    <dbReference type="NCBI Taxonomy" id="31220"/>
    <lineage>
        <taxon>Eukaryota</taxon>
        <taxon>Metazoa</taxon>
        <taxon>Spiralia</taxon>
        <taxon>Lophotrochozoa</taxon>
        <taxon>Mollusca</taxon>
        <taxon>Gastropoda</taxon>
        <taxon>Caenogastropoda</taxon>
        <taxon>Littorinimorpha</taxon>
        <taxon>Littorinoidea</taxon>
        <taxon>Littorinidae</taxon>
        <taxon>Littorina</taxon>
    </lineage>
</organism>
<dbReference type="GO" id="GO:0043138">
    <property type="term" value="F:3'-5' DNA helicase activity"/>
    <property type="evidence" value="ECO:0007669"/>
    <property type="project" value="UniProtKB-EC"/>
</dbReference>
<keyword evidence="13" id="KW-1185">Reference proteome</keyword>
<feature type="domain" description="Helicase ATP-binding" evidence="10">
    <location>
        <begin position="1"/>
        <end position="160"/>
    </location>
</feature>
<keyword evidence="5" id="KW-0413">Isomerase</keyword>
<dbReference type="GO" id="GO:0005694">
    <property type="term" value="C:chromosome"/>
    <property type="evidence" value="ECO:0007669"/>
    <property type="project" value="TreeGrafter"/>
</dbReference>
<evidence type="ECO:0000256" key="9">
    <source>
        <dbReference type="ARBA" id="ARBA00044542"/>
    </source>
</evidence>
<comment type="caution">
    <text evidence="12">The sequence shown here is derived from an EMBL/GenBank/DDBJ whole genome shotgun (WGS) entry which is preliminary data.</text>
</comment>
<dbReference type="InterPro" id="IPR014001">
    <property type="entry name" value="Helicase_ATP-bd"/>
</dbReference>
<dbReference type="AlphaFoldDB" id="A0AAN9GB04"/>
<proteinExistence type="inferred from homology"/>
<dbReference type="GO" id="GO:0005737">
    <property type="term" value="C:cytoplasm"/>
    <property type="evidence" value="ECO:0007669"/>
    <property type="project" value="TreeGrafter"/>
</dbReference>
<keyword evidence="6" id="KW-0539">Nucleus</keyword>
<dbReference type="SUPFAM" id="SSF52540">
    <property type="entry name" value="P-loop containing nucleoside triphosphate hydrolases"/>
    <property type="match status" value="1"/>
</dbReference>
<evidence type="ECO:0000259" key="10">
    <source>
        <dbReference type="PROSITE" id="PS51192"/>
    </source>
</evidence>
<dbReference type="GO" id="GO:0005634">
    <property type="term" value="C:nucleus"/>
    <property type="evidence" value="ECO:0007669"/>
    <property type="project" value="TreeGrafter"/>
</dbReference>
<protein>
    <recommendedName>
        <fullName evidence="8">DNA 3'-5' helicase</fullName>
        <ecNumber evidence="8">5.6.2.4</ecNumber>
    </recommendedName>
    <alternativeName>
        <fullName evidence="9">DNA 3'-5' helicase BLM</fullName>
    </alternativeName>
</protein>
<feature type="domain" description="Helicase C-terminal" evidence="11">
    <location>
        <begin position="187"/>
        <end position="372"/>
    </location>
</feature>